<sequence length="342" mass="37777">MAMFRRALQRGRTAHAYLLVGPDGIGKRQFAWVVAQCLFCRETDDAELSACGECPACKQVAAGSHPDLLTVGCPEGKKELPIEVMVGSRERRGREGLCHDLSLRPMSASRRIAIIDDADKMNEASANALLKTLEEPPEGSILILLTPSKDAILSTIQSRCQPIQFSPLTAEQVTTLLVEQDSDIDQAAALEAATLSEGSLTTARQLLEPGLRKLRESLYSGLAVKEFNSLRTMKSVSEALDELGGDPATQRQNARWLVKFAVEFYRGVLVASLEDRVSLHPQMLAFARMLPADQPEYTDRLMAMMERCFDAERHLDQSMSIELSLEGLFDDLSRLWRGAIVV</sequence>
<dbReference type="Pfam" id="PF13177">
    <property type="entry name" value="DNA_pol3_delta2"/>
    <property type="match status" value="1"/>
</dbReference>
<accession>A0A517ZEZ2</accession>
<dbReference type="AlphaFoldDB" id="A0A517ZEZ2"/>
<gene>
    <name evidence="1" type="primary">dnaX_2</name>
    <name evidence="1" type="ORF">Mal4_53670</name>
</gene>
<dbReference type="EC" id="2.7.7.7" evidence="1"/>
<dbReference type="KEGG" id="mri:Mal4_53670"/>
<dbReference type="InterPro" id="IPR027417">
    <property type="entry name" value="P-loop_NTPase"/>
</dbReference>
<dbReference type="NCBIfam" id="TIGR00678">
    <property type="entry name" value="holB"/>
    <property type="match status" value="1"/>
</dbReference>
<evidence type="ECO:0000313" key="1">
    <source>
        <dbReference type="EMBL" id="QDU41002.1"/>
    </source>
</evidence>
<protein>
    <submittedName>
        <fullName evidence="1">DNA polymerase III subunit tau</fullName>
        <ecNumber evidence="1">2.7.7.7</ecNumber>
    </submittedName>
</protein>
<dbReference type="Proteomes" id="UP000320496">
    <property type="component" value="Chromosome"/>
</dbReference>
<dbReference type="InterPro" id="IPR050238">
    <property type="entry name" value="DNA_Rep/Repair_Clamp_Loader"/>
</dbReference>
<keyword evidence="1" id="KW-0548">Nucleotidyltransferase</keyword>
<keyword evidence="1" id="KW-0808">Transferase</keyword>
<dbReference type="InterPro" id="IPR004622">
    <property type="entry name" value="DNA_pol_HolB"/>
</dbReference>
<dbReference type="SUPFAM" id="SSF52540">
    <property type="entry name" value="P-loop containing nucleoside triphosphate hydrolases"/>
    <property type="match status" value="1"/>
</dbReference>
<dbReference type="Gene3D" id="3.40.50.300">
    <property type="entry name" value="P-loop containing nucleotide triphosphate hydrolases"/>
    <property type="match status" value="1"/>
</dbReference>
<evidence type="ECO:0000313" key="2">
    <source>
        <dbReference type="Proteomes" id="UP000320496"/>
    </source>
</evidence>
<proteinExistence type="predicted"/>
<keyword evidence="2" id="KW-1185">Reference proteome</keyword>
<reference evidence="1 2" key="1">
    <citation type="submission" date="2019-02" db="EMBL/GenBank/DDBJ databases">
        <title>Deep-cultivation of Planctomycetes and their phenomic and genomic characterization uncovers novel biology.</title>
        <authorList>
            <person name="Wiegand S."/>
            <person name="Jogler M."/>
            <person name="Boedeker C."/>
            <person name="Pinto D."/>
            <person name="Vollmers J."/>
            <person name="Rivas-Marin E."/>
            <person name="Kohn T."/>
            <person name="Peeters S.H."/>
            <person name="Heuer A."/>
            <person name="Rast P."/>
            <person name="Oberbeckmann S."/>
            <person name="Bunk B."/>
            <person name="Jeske O."/>
            <person name="Meyerdierks A."/>
            <person name="Storesund J.E."/>
            <person name="Kallscheuer N."/>
            <person name="Luecker S."/>
            <person name="Lage O.M."/>
            <person name="Pohl T."/>
            <person name="Merkel B.J."/>
            <person name="Hornburger P."/>
            <person name="Mueller R.-W."/>
            <person name="Bruemmer F."/>
            <person name="Labrenz M."/>
            <person name="Spormann A.M."/>
            <person name="Op den Camp H."/>
            <person name="Overmann J."/>
            <person name="Amann R."/>
            <person name="Jetten M.S.M."/>
            <person name="Mascher T."/>
            <person name="Medema M.H."/>
            <person name="Devos D.P."/>
            <person name="Kaster A.-K."/>
            <person name="Ovreas L."/>
            <person name="Rohde M."/>
            <person name="Galperin M.Y."/>
            <person name="Jogler C."/>
        </authorList>
    </citation>
    <scope>NUCLEOTIDE SEQUENCE [LARGE SCALE GENOMIC DNA]</scope>
    <source>
        <strain evidence="1 2">Mal4</strain>
    </source>
</reference>
<name>A0A517ZEZ2_9PLAN</name>
<dbReference type="PANTHER" id="PTHR11669:SF8">
    <property type="entry name" value="DNA POLYMERASE III SUBUNIT DELTA"/>
    <property type="match status" value="1"/>
</dbReference>
<dbReference type="GO" id="GO:0006261">
    <property type="term" value="P:DNA-templated DNA replication"/>
    <property type="evidence" value="ECO:0007669"/>
    <property type="project" value="TreeGrafter"/>
</dbReference>
<dbReference type="GO" id="GO:0008408">
    <property type="term" value="F:3'-5' exonuclease activity"/>
    <property type="evidence" value="ECO:0007669"/>
    <property type="project" value="InterPro"/>
</dbReference>
<dbReference type="EMBL" id="CP036275">
    <property type="protein sequence ID" value="QDU41002.1"/>
    <property type="molecule type" value="Genomic_DNA"/>
</dbReference>
<dbReference type="PANTHER" id="PTHR11669">
    <property type="entry name" value="REPLICATION FACTOR C / DNA POLYMERASE III GAMMA-TAU SUBUNIT"/>
    <property type="match status" value="1"/>
</dbReference>
<dbReference type="GO" id="GO:0003887">
    <property type="term" value="F:DNA-directed DNA polymerase activity"/>
    <property type="evidence" value="ECO:0007669"/>
    <property type="project" value="UniProtKB-EC"/>
</dbReference>
<organism evidence="1 2">
    <name type="scientific">Maioricimonas rarisocia</name>
    <dbReference type="NCBI Taxonomy" id="2528026"/>
    <lineage>
        <taxon>Bacteria</taxon>
        <taxon>Pseudomonadati</taxon>
        <taxon>Planctomycetota</taxon>
        <taxon>Planctomycetia</taxon>
        <taxon>Planctomycetales</taxon>
        <taxon>Planctomycetaceae</taxon>
        <taxon>Maioricimonas</taxon>
    </lineage>
</organism>